<organism evidence="3 5">
    <name type="scientific">Caulochytrium protostelioides</name>
    <dbReference type="NCBI Taxonomy" id="1555241"/>
    <lineage>
        <taxon>Eukaryota</taxon>
        <taxon>Fungi</taxon>
        <taxon>Fungi incertae sedis</taxon>
        <taxon>Chytridiomycota</taxon>
        <taxon>Chytridiomycota incertae sedis</taxon>
        <taxon>Chytridiomycetes</taxon>
        <taxon>Caulochytriales</taxon>
        <taxon>Caulochytriaceae</taxon>
        <taxon>Caulochytrium</taxon>
    </lineage>
</organism>
<dbReference type="EMBL" id="ML014543">
    <property type="protein sequence ID" value="RKO98260.1"/>
    <property type="molecule type" value="Genomic_DNA"/>
</dbReference>
<keyword evidence="6" id="KW-1185">Reference proteome</keyword>
<evidence type="ECO:0000313" key="6">
    <source>
        <dbReference type="Proteomes" id="UP000274922"/>
    </source>
</evidence>
<reference evidence="4" key="2">
    <citation type="submission" date="2018-04" db="EMBL/GenBank/DDBJ databases">
        <title>Leveraging single-cell genomics to expand the Fungal Tree of Life.</title>
        <authorList>
            <consortium name="DOE Joint Genome Institute"/>
            <person name="Ahrendt S.R."/>
            <person name="Quandt C.A."/>
            <person name="Ciobanu D."/>
            <person name="Clum A."/>
            <person name="Salamov A."/>
            <person name="Andreopoulos B."/>
            <person name="Cheng J.-F."/>
            <person name="Woyke T."/>
            <person name="Pelin A."/>
            <person name="Henrissat B."/>
            <person name="Benny G.L."/>
            <person name="Smith M.E."/>
            <person name="James T.Y."/>
            <person name="Grigoriev I.V."/>
        </authorList>
    </citation>
    <scope>NUCLEOTIDE SEQUENCE</scope>
    <source>
        <strain evidence="4">ATCC 52028</strain>
    </source>
</reference>
<sequence length="134" mass="13765">MMLSASLLPLVWALLALGSAAAQPLRRHAEVALGATPATVGAAATPLPWGASLFVARPADASSSRDGATPPTNADHRQADANANANADTKPSSERPLKSAMHVNNLTTGVTKPKKGAVKFKDPLTTVVHHPPLP</sequence>
<evidence type="ECO:0000256" key="2">
    <source>
        <dbReference type="SAM" id="SignalP"/>
    </source>
</evidence>
<feature type="signal peptide" evidence="2">
    <location>
        <begin position="1"/>
        <end position="22"/>
    </location>
</feature>
<protein>
    <submittedName>
        <fullName evidence="3">Uncharacterized protein</fullName>
    </submittedName>
</protein>
<reference evidence="5 6" key="1">
    <citation type="journal article" date="2018" name="Nat. Microbiol.">
        <title>Leveraging single-cell genomics to expand the fungal tree of life.</title>
        <authorList>
            <person name="Ahrendt S.R."/>
            <person name="Quandt C.A."/>
            <person name="Ciobanu D."/>
            <person name="Clum A."/>
            <person name="Salamov A."/>
            <person name="Andreopoulos B."/>
            <person name="Cheng J.F."/>
            <person name="Woyke T."/>
            <person name="Pelin A."/>
            <person name="Henrissat B."/>
            <person name="Reynolds N.K."/>
            <person name="Benny G.L."/>
            <person name="Smith M.E."/>
            <person name="James T.Y."/>
            <person name="Grigoriev I.V."/>
        </authorList>
    </citation>
    <scope>NUCLEOTIDE SEQUENCE [LARGE SCALE GENOMIC DNA]</scope>
    <source>
        <strain evidence="5 6">ATCC 52028</strain>
    </source>
</reference>
<dbReference type="AlphaFoldDB" id="A0A4P9WU84"/>
<proteinExistence type="predicted"/>
<gene>
    <name evidence="3" type="ORF">CAUPRSCDRAFT_12283</name>
    <name evidence="4" type="ORF">CXG81DRAFT_28909</name>
</gene>
<evidence type="ECO:0000313" key="5">
    <source>
        <dbReference type="Proteomes" id="UP000268535"/>
    </source>
</evidence>
<feature type="compositionally biased region" description="Polar residues" evidence="1">
    <location>
        <begin position="61"/>
        <end position="72"/>
    </location>
</feature>
<name>A0A4P9WU84_9FUNG</name>
<feature type="region of interest" description="Disordered" evidence="1">
    <location>
        <begin position="58"/>
        <end position="134"/>
    </location>
</feature>
<feature type="chain" id="PRO_5036356801" evidence="2">
    <location>
        <begin position="23"/>
        <end position="134"/>
    </location>
</feature>
<accession>A0A4P9WU84</accession>
<evidence type="ECO:0000313" key="4">
    <source>
        <dbReference type="EMBL" id="RKO98260.1"/>
    </source>
</evidence>
<dbReference type="EMBL" id="ML010500">
    <property type="protein sequence ID" value="RKO96015.1"/>
    <property type="molecule type" value="Genomic_DNA"/>
</dbReference>
<keyword evidence="2" id="KW-0732">Signal</keyword>
<dbReference type="Proteomes" id="UP000268535">
    <property type="component" value="Unassembled WGS sequence"/>
</dbReference>
<evidence type="ECO:0000313" key="3">
    <source>
        <dbReference type="EMBL" id="RKO96015.1"/>
    </source>
</evidence>
<dbReference type="Proteomes" id="UP000274922">
    <property type="component" value="Unassembled WGS sequence"/>
</dbReference>
<evidence type="ECO:0000256" key="1">
    <source>
        <dbReference type="SAM" id="MobiDB-lite"/>
    </source>
</evidence>
<reference evidence="3" key="3">
    <citation type="submission" date="2018-08" db="EMBL/GenBank/DDBJ databases">
        <title>Leveraging single-cell genomics to expand the Fungal Tree of Life.</title>
        <authorList>
            <consortium name="DOE Joint Genome Institute"/>
            <person name="Ahrendt S.R."/>
            <person name="Quandt C.A."/>
            <person name="Ciobanu D."/>
            <person name="Clum A."/>
            <person name="Salamov A."/>
            <person name="Andreopoulos B."/>
            <person name="Cheng J.-F."/>
            <person name="Woyke T."/>
            <person name="Pelin A."/>
            <person name="Henrissat B."/>
            <person name="Reynolds N."/>
            <person name="Benny G.L."/>
            <person name="Smith M.E."/>
            <person name="James T.Y."/>
            <person name="Grigoriev I.V."/>
        </authorList>
    </citation>
    <scope>NUCLEOTIDE SEQUENCE</scope>
    <source>
        <strain evidence="3">ATCC 52028</strain>
    </source>
</reference>